<dbReference type="Proteomes" id="UP000694856">
    <property type="component" value="Chromosome 12"/>
</dbReference>
<dbReference type="AlphaFoldDB" id="A0A8B8U614"/>
<feature type="compositionally biased region" description="Polar residues" evidence="1">
    <location>
        <begin position="1"/>
        <end position="18"/>
    </location>
</feature>
<feature type="compositionally biased region" description="Pro residues" evidence="1">
    <location>
        <begin position="215"/>
        <end position="224"/>
    </location>
</feature>
<reference evidence="3" key="1">
    <citation type="submission" date="2025-08" db="UniProtKB">
        <authorList>
            <consortium name="RefSeq"/>
        </authorList>
    </citation>
    <scope>IDENTIFICATION</scope>
    <source>
        <tissue evidence="3">Ear skin</tissue>
    </source>
</reference>
<dbReference type="KEGG" id="cfr:116667786"/>
<dbReference type="RefSeq" id="XP_032349708.1">
    <property type="nucleotide sequence ID" value="XM_032493817.1"/>
</dbReference>
<organism evidence="2 3">
    <name type="scientific">Camelus ferus</name>
    <name type="common">Wild bactrian camel</name>
    <name type="synonym">Camelus bactrianus ferus</name>
    <dbReference type="NCBI Taxonomy" id="419612"/>
    <lineage>
        <taxon>Eukaryota</taxon>
        <taxon>Metazoa</taxon>
        <taxon>Chordata</taxon>
        <taxon>Craniata</taxon>
        <taxon>Vertebrata</taxon>
        <taxon>Euteleostomi</taxon>
        <taxon>Mammalia</taxon>
        <taxon>Eutheria</taxon>
        <taxon>Laurasiatheria</taxon>
        <taxon>Artiodactyla</taxon>
        <taxon>Tylopoda</taxon>
        <taxon>Camelidae</taxon>
        <taxon>Camelus</taxon>
    </lineage>
</organism>
<gene>
    <name evidence="3" type="primary">LOC116667786</name>
</gene>
<accession>A0A8B8U614</accession>
<evidence type="ECO:0000313" key="3">
    <source>
        <dbReference type="RefSeq" id="XP_032349708.1"/>
    </source>
</evidence>
<feature type="region of interest" description="Disordered" evidence="1">
    <location>
        <begin position="90"/>
        <end position="138"/>
    </location>
</feature>
<evidence type="ECO:0000256" key="1">
    <source>
        <dbReference type="SAM" id="MobiDB-lite"/>
    </source>
</evidence>
<dbReference type="GeneID" id="116667786"/>
<name>A0A8B8U614_CAMFR</name>
<feature type="region of interest" description="Disordered" evidence="1">
    <location>
        <begin position="1"/>
        <end position="70"/>
    </location>
</feature>
<feature type="compositionally biased region" description="Gly residues" evidence="1">
    <location>
        <begin position="51"/>
        <end position="61"/>
    </location>
</feature>
<proteinExistence type="predicted"/>
<evidence type="ECO:0000313" key="2">
    <source>
        <dbReference type="Proteomes" id="UP000694856"/>
    </source>
</evidence>
<protein>
    <submittedName>
        <fullName evidence="3">Translation initiation factor IF-2-like</fullName>
    </submittedName>
</protein>
<sequence length="266" mass="28437">MNMNFPSLTHPGNFQNGKFSLLPGWRESWSQDTPRAPGLEAEKPRFPASRGGDGWQAGSRGGRVPFPPNSRLLAGAGAARYLLPLCEGGFLPPPGPPRSHTGAGSAGRGDQQPGGDIWRGKRGAQFPAPSALRWRGPRGVREAPALRPAERDCSPGSQSPLKHLLWRLETEFENPPISGGRWCGPGQSRGGTARAHRPSESWRSWARVSPSPAQLLPPRPPPPSGYLETSGPGAYSCRGRGPGRPREAKDNSITLSPCVSLGSSWL</sequence>
<keyword evidence="2" id="KW-1185">Reference proteome</keyword>
<feature type="region of interest" description="Disordered" evidence="1">
    <location>
        <begin position="176"/>
        <end position="255"/>
    </location>
</feature>